<dbReference type="RefSeq" id="WP_257099647.1">
    <property type="nucleotide sequence ID" value="NZ_JANILD010000012.1"/>
</dbReference>
<reference evidence="1" key="1">
    <citation type="submission" date="2022-07" db="EMBL/GenBank/DDBJ databases">
        <title>Bacterial species isolated from the porcine tonsil microbiota.</title>
        <authorList>
            <person name="Oliveira I.M.F."/>
        </authorList>
    </citation>
    <scope>NUCLEOTIDE SEQUENCE</scope>
    <source>
        <strain evidence="1">8QC2O2</strain>
    </source>
</reference>
<accession>A0AAW5LNJ8</accession>
<protein>
    <submittedName>
        <fullName evidence="1">Uncharacterized protein</fullName>
    </submittedName>
</protein>
<organism evidence="1 2">
    <name type="scientific">Mammaliicoccus sciuri</name>
    <name type="common">Staphylococcus sciuri</name>
    <dbReference type="NCBI Taxonomy" id="1296"/>
    <lineage>
        <taxon>Bacteria</taxon>
        <taxon>Bacillati</taxon>
        <taxon>Bacillota</taxon>
        <taxon>Bacilli</taxon>
        <taxon>Bacillales</taxon>
        <taxon>Staphylococcaceae</taxon>
        <taxon>Mammaliicoccus</taxon>
    </lineage>
</organism>
<comment type="caution">
    <text evidence="1">The sequence shown here is derived from an EMBL/GenBank/DDBJ whole genome shotgun (WGS) entry which is preliminary data.</text>
</comment>
<name>A0AAW5LNJ8_MAMSC</name>
<dbReference type="AlphaFoldDB" id="A0AAW5LNJ8"/>
<gene>
    <name evidence="1" type="ORF">NQ032_15825</name>
</gene>
<dbReference type="EMBL" id="JANILD010000012">
    <property type="protein sequence ID" value="MCQ9305074.1"/>
    <property type="molecule type" value="Genomic_DNA"/>
</dbReference>
<sequence>MLKTYFENTVVTIAHTVAENVFQDTLTATEGDNLLTTENMKSALYKHYEESKVLGRFWVTDRTLLRAEEVKTFKPKEIEAMIDEAVKVDFKKEVDQLSEIFGYDNTGD</sequence>
<evidence type="ECO:0000313" key="1">
    <source>
        <dbReference type="EMBL" id="MCQ9305074.1"/>
    </source>
</evidence>
<dbReference type="Proteomes" id="UP001204068">
    <property type="component" value="Unassembled WGS sequence"/>
</dbReference>
<proteinExistence type="predicted"/>
<evidence type="ECO:0000313" key="2">
    <source>
        <dbReference type="Proteomes" id="UP001204068"/>
    </source>
</evidence>